<dbReference type="EMBL" id="VMNX01000043">
    <property type="protein sequence ID" value="MPY49728.1"/>
    <property type="molecule type" value="Genomic_DNA"/>
</dbReference>
<feature type="domain" description="VOC" evidence="1">
    <location>
        <begin position="12"/>
        <end position="132"/>
    </location>
</feature>
<organism evidence="2 3">
    <name type="scientific">Streptomyces acidicola</name>
    <dbReference type="NCBI Taxonomy" id="2596892"/>
    <lineage>
        <taxon>Bacteria</taxon>
        <taxon>Bacillati</taxon>
        <taxon>Actinomycetota</taxon>
        <taxon>Actinomycetes</taxon>
        <taxon>Kitasatosporales</taxon>
        <taxon>Streptomycetaceae</taxon>
        <taxon>Streptomyces</taxon>
    </lineage>
</organism>
<sequence>MNVEADTPSLAGVHHLKLPVRDLARSEAWYGRTLGYRRAAEFVEHGVLMGIVLSHPAGGPDLALRLDPGRAEAAAGFDYFAIAVPDSAAIEALAARMEALGEPHGGVWRGLRGWVLPMLHDPDGHEVRFYTTEEHTSREPGEIMRMVDAQETAEQVRPAAP</sequence>
<dbReference type="AlphaFoldDB" id="A0A5N8WT70"/>
<evidence type="ECO:0000313" key="2">
    <source>
        <dbReference type="EMBL" id="MPY49728.1"/>
    </source>
</evidence>
<protein>
    <submittedName>
        <fullName evidence="2">VOC family protein</fullName>
    </submittedName>
</protein>
<comment type="caution">
    <text evidence="2">The sequence shown here is derived from an EMBL/GenBank/DDBJ whole genome shotgun (WGS) entry which is preliminary data.</text>
</comment>
<dbReference type="InterPro" id="IPR004360">
    <property type="entry name" value="Glyas_Fos-R_dOase_dom"/>
</dbReference>
<dbReference type="InterPro" id="IPR037523">
    <property type="entry name" value="VOC_core"/>
</dbReference>
<accession>A0A5N8WT70</accession>
<dbReference type="RefSeq" id="WP_152862711.1">
    <property type="nucleotide sequence ID" value="NZ_VMNX01000043.1"/>
</dbReference>
<keyword evidence="3" id="KW-1185">Reference proteome</keyword>
<dbReference type="Proteomes" id="UP000373149">
    <property type="component" value="Unassembled WGS sequence"/>
</dbReference>
<evidence type="ECO:0000259" key="1">
    <source>
        <dbReference type="PROSITE" id="PS51819"/>
    </source>
</evidence>
<dbReference type="Gene3D" id="3.10.180.10">
    <property type="entry name" value="2,3-Dihydroxybiphenyl 1,2-Dioxygenase, domain 1"/>
    <property type="match status" value="1"/>
</dbReference>
<dbReference type="SUPFAM" id="SSF54593">
    <property type="entry name" value="Glyoxalase/Bleomycin resistance protein/Dihydroxybiphenyl dioxygenase"/>
    <property type="match status" value="1"/>
</dbReference>
<evidence type="ECO:0000313" key="3">
    <source>
        <dbReference type="Proteomes" id="UP000373149"/>
    </source>
</evidence>
<dbReference type="InterPro" id="IPR029068">
    <property type="entry name" value="Glyas_Bleomycin-R_OHBP_Dase"/>
</dbReference>
<gene>
    <name evidence="2" type="ORF">FPZ41_14615</name>
</gene>
<dbReference type="Pfam" id="PF00903">
    <property type="entry name" value="Glyoxalase"/>
    <property type="match status" value="1"/>
</dbReference>
<proteinExistence type="predicted"/>
<dbReference type="CDD" id="cd06587">
    <property type="entry name" value="VOC"/>
    <property type="match status" value="1"/>
</dbReference>
<dbReference type="PROSITE" id="PS51819">
    <property type="entry name" value="VOC"/>
    <property type="match status" value="1"/>
</dbReference>
<reference evidence="2 3" key="1">
    <citation type="submission" date="2019-09" db="EMBL/GenBank/DDBJ databases">
        <authorList>
            <person name="Duangmal K."/>
            <person name="Teo W.F.A."/>
            <person name="Lipun K."/>
        </authorList>
    </citation>
    <scope>NUCLEOTIDE SEQUENCE [LARGE SCALE GENOMIC DNA]</scope>
    <source>
        <strain evidence="2 3">K1PN6</strain>
    </source>
</reference>
<name>A0A5N8WT70_9ACTN</name>